<accession>A0A8J6NFU5</accession>
<dbReference type="Pfam" id="PF13005">
    <property type="entry name" value="zf-IS66"/>
    <property type="match status" value="1"/>
</dbReference>
<dbReference type="InterPro" id="IPR024463">
    <property type="entry name" value="Transposase_TnpC_homeodom"/>
</dbReference>
<gene>
    <name evidence="6" type="ORF">H8E41_08545</name>
</gene>
<reference evidence="6 7" key="1">
    <citation type="submission" date="2020-08" db="EMBL/GenBank/DDBJ databases">
        <title>Bridging the membrane lipid divide: bacteria of the FCB group superphylum have the potential to synthesize archaeal ether lipids.</title>
        <authorList>
            <person name="Villanueva L."/>
            <person name="Von Meijenfeldt F.A.B."/>
            <person name="Westbye A.B."/>
            <person name="Yadav S."/>
            <person name="Hopmans E.C."/>
            <person name="Dutilh B.E."/>
            <person name="Sinninghe Damste J.S."/>
        </authorList>
    </citation>
    <scope>NUCLEOTIDE SEQUENCE [LARGE SCALE GENOMIC DNA]</scope>
    <source>
        <strain evidence="6">NIOZ-UU47</strain>
    </source>
</reference>
<evidence type="ECO:0000259" key="5">
    <source>
        <dbReference type="Pfam" id="PF13817"/>
    </source>
</evidence>
<organism evidence="6 7">
    <name type="scientific">Candidatus Desulfobia pelagia</name>
    <dbReference type="NCBI Taxonomy" id="2841692"/>
    <lineage>
        <taxon>Bacteria</taxon>
        <taxon>Pseudomonadati</taxon>
        <taxon>Thermodesulfobacteriota</taxon>
        <taxon>Desulfobulbia</taxon>
        <taxon>Desulfobulbales</taxon>
        <taxon>Desulfobulbaceae</taxon>
        <taxon>Candidatus Desulfobia</taxon>
    </lineage>
</organism>
<dbReference type="InterPro" id="IPR052344">
    <property type="entry name" value="Transposase-related"/>
</dbReference>
<dbReference type="PANTHER" id="PTHR33678:SF1">
    <property type="entry name" value="BLL1576 PROTEIN"/>
    <property type="match status" value="1"/>
</dbReference>
<feature type="region of interest" description="Disordered" evidence="1">
    <location>
        <begin position="58"/>
        <end position="100"/>
    </location>
</feature>
<proteinExistence type="predicted"/>
<dbReference type="NCBIfam" id="NF033517">
    <property type="entry name" value="transpos_IS66"/>
    <property type="match status" value="1"/>
</dbReference>
<feature type="domain" description="Transposase IS66 zinc-finger binding" evidence="3">
    <location>
        <begin position="115"/>
        <end position="157"/>
    </location>
</feature>
<evidence type="ECO:0000256" key="1">
    <source>
        <dbReference type="SAM" id="MobiDB-lite"/>
    </source>
</evidence>
<feature type="compositionally biased region" description="Basic and acidic residues" evidence="1">
    <location>
        <begin position="75"/>
        <end position="86"/>
    </location>
</feature>
<sequence length="529" mass="59890">MNFDVSTLPNDTESLKRIIIEQQGHFDKETGILLEQIRHLRDKLFGRKSEKITADSGVRPVPLFDMPEPEDNELSDAKEEKIDISGHTRKKSGRKPLPEDLPRVDVVHDLPEEKKVCGCGCHLSRIGEEISEQLDIIPARIQVIRNIRPKYACRQCEGVEGSGPTVKIAPVSAQIIPKSMATAGLLAYVLTAKFVDALPFYRQEKQFARLGVEMNRATMCNWAMKAVEACQPLLNLLQEEVVAGPVVQADETTVQVLSEPGRDPTSKSYMWVFRRGDPKKSVLIYQYHPTRAGDVASAFLRDYKGYVQTDGYSGYDFLDRKQDIRHIGCWAHARRKFMDVIKAQGKNRKKTGSADVALKYIRDIYRIEKEAKGKELSVEEIYLVRQEQSKPILEQFKQWLSKRSLQTPPKGLLGKAISYTLKQWDRLVGYVEDGILSPDNNAAENSIRPFVVGRKNWLFAGTPEGAAASAGLYSLIETAKANDLEPYSYLRHIFKKLPKATTLQDIEALLPWRLDKKKLYLDSLTEVDN</sequence>
<feature type="domain" description="Transposase TnpC homeodomain" evidence="4">
    <location>
        <begin position="33"/>
        <end position="106"/>
    </location>
</feature>
<comment type="caution">
    <text evidence="6">The sequence shown here is derived from an EMBL/GenBank/DDBJ whole genome shotgun (WGS) entry which is preliminary data.</text>
</comment>
<evidence type="ECO:0000259" key="3">
    <source>
        <dbReference type="Pfam" id="PF13005"/>
    </source>
</evidence>
<feature type="domain" description="Transposase IS66 central" evidence="2">
    <location>
        <begin position="178"/>
        <end position="467"/>
    </location>
</feature>
<name>A0A8J6NFU5_9BACT</name>
<dbReference type="InterPro" id="IPR004291">
    <property type="entry name" value="Transposase_IS66_central"/>
</dbReference>
<evidence type="ECO:0000313" key="6">
    <source>
        <dbReference type="EMBL" id="MBC8317943.1"/>
    </source>
</evidence>
<evidence type="ECO:0000259" key="2">
    <source>
        <dbReference type="Pfam" id="PF03050"/>
    </source>
</evidence>
<feature type="domain" description="Transposase IS66 C-terminal" evidence="5">
    <location>
        <begin position="474"/>
        <end position="512"/>
    </location>
</feature>
<protein>
    <submittedName>
        <fullName evidence="6">IS66 family transposase</fullName>
    </submittedName>
</protein>
<evidence type="ECO:0000313" key="7">
    <source>
        <dbReference type="Proteomes" id="UP000614424"/>
    </source>
</evidence>
<evidence type="ECO:0000259" key="4">
    <source>
        <dbReference type="Pfam" id="PF13007"/>
    </source>
</evidence>
<dbReference type="InterPro" id="IPR024474">
    <property type="entry name" value="Znf_dom_IS66"/>
</dbReference>
<dbReference type="AlphaFoldDB" id="A0A8J6NFU5"/>
<dbReference type="Pfam" id="PF13007">
    <property type="entry name" value="LZ_Tnp_IS66"/>
    <property type="match status" value="1"/>
</dbReference>
<dbReference type="EMBL" id="JACNJZ010000117">
    <property type="protein sequence ID" value="MBC8317943.1"/>
    <property type="molecule type" value="Genomic_DNA"/>
</dbReference>
<dbReference type="Pfam" id="PF03050">
    <property type="entry name" value="DDE_Tnp_IS66"/>
    <property type="match status" value="1"/>
</dbReference>
<dbReference type="Proteomes" id="UP000614424">
    <property type="component" value="Unassembled WGS sequence"/>
</dbReference>
<dbReference type="InterPro" id="IPR039552">
    <property type="entry name" value="IS66_C"/>
</dbReference>
<dbReference type="PANTHER" id="PTHR33678">
    <property type="entry name" value="BLL1576 PROTEIN"/>
    <property type="match status" value="1"/>
</dbReference>
<dbReference type="Pfam" id="PF13817">
    <property type="entry name" value="DDE_Tnp_IS66_C"/>
    <property type="match status" value="1"/>
</dbReference>